<sequence length="1846" mass="195165">MMSYIQLLGSDTPNGYGGCCYYGPLEHPALQEVATTAAPLTAPAPQKVDGNASLCITAVPAVGALEEARASVLPRAPGTKGSSTVNSIDAAPDATAAGASSSKRAENGQVDNDTATRTTQPARSWSYLHSPRPTWPDSGPLHLASLLHPKLPPGASSATAPHVTADAGSCGNDGYIFFNCPEGTQRFSSEANIKLRKVRCFCFTRWNCTRRSDAATSESESSDASLRSAEGGAAVGAASAAMGLPGMLFTINDAGSRQAAFFGPSAGLDRLCGSKCTAALSVAASAQPADAPGPSEGLRGFLTALRHHYFQRRPMLFRQLHGVRRVCVNAALLSDGAVSADEAKTKAATVGNEVHFVEIAGGAGDTVECAVASAEPFVYATIPLSAQSLLVAFRISGSCPQRERAASTGGGGTATTSIPAASGGLLHNTGALDNAGEGASEGVEQTADVSTAPSLFALCKGAVVEGRDNSANAASRSHHSEVAFSPPDSSNVVLGYAIVVAPGATFDAAKARALGVRSGPKYGQLKQGLSVEVDAVNSIAGSSSSKKKRVPQAKTATTAGLNVDTGATATPELATTSSSHAAVEEAPSGATHTTRWIHPYQVMRPTAATKHAYISLVLDGDAPQDVRRALGRLLGGQQRGERCGSDRDAEGGALMRLLREEFPHLMFYCDAGEEAAVEGEEGRQADNGSVPMGPDGACDHPSASFKQHPRQLTVRHVTHVQPASYFENFRSRGNPSTGMNAQLQQQQHRTSDRGAFESDTEDCASDMQKGDVYAAYNSYIFADVVATTLRGPHNSRMRDCDTVQVSLDPSLSFTLSDLAEDEEDALTVAAAAAAAATSAENPANSQVRSQSVSPRTWHFFTSYVQHHFTAFPTALVHRYHLHHLAPMMFPLHGCGESSLNDSAVVHSSRAALPALPGSDHGISEVIPTTEYWPYSLKLRCVPEIAQQLRRTDHISERGVPTPATGAVTAHPSRQTAFKKNSAHEMRLVEAEAATGAAPAPPWKREKKEVSEETRATPESKAVSALPHQRAHGKCPPNALSCTPLTKAAADQSSKEATPSTHRLAVVDGLTSLLPYPTPASAMALLSESFLTSLQPPSLKPPADGATAVAASCPLEKGGRPPSGDGHDGAMRGGEGELGFLGTGSAVPSKYRNVSGTYLALFLPRYCFGEAPMATKRASDSGGAKAGFAVLDDCALPDNVSPSAELRRGVVILDFGEGSAGQLASLCEGVRAGVCGQQMRRHHCTSSSCARKACTEVSEADEGRQTRTSGMESAAAPSRTPYTTKSFVCDVEWGGNRDGRLRQFVLDIILVFISHAHADHHLGLLSLLTLRHHYLSEQRPAPSSSSSKLLVVCPTEVYCFLMDAWGSTAPYGSWLHEECEFELMPPPLRHTSSDATTAARTEATEEGEGRDHADLKSALDADRRRVTPDKYEDHSTDAASSSFRCHHELHATNAASQQHVVPMPLLQAQLSRWNSCISQYLKASQEQRLDDDETSAPSERAQGRRGDGGASALTDAAALSSEVWWDAEVITVDHPANAHALLLRFPHFFPRASTRPAETHAHAVLPGDSRVFLFSGDTRPSDFLVERSRAFTASSSPTTAPVFILLHEATFGPGFEGEAIRKKHSTLPEALEIGAAVEATFVVLNHFSQRYPKLPGLSEEQLDGRPVNLVCQRRSRATTVIAPAVSSSTEFAELKDLKALADEGSVKEADGRSGDGLDLSSPAVTAEHEEVDGEPQQQQQQQQAAMVEASAASPPSTSPYANVSFAFDLMLVSFMSMHRGLVFRLTPLLVRLLEEYDSWGVSTTQRMRTSRIGDDSNSASSSSGGGGGGGGGQRAKKAEKPQRCLRD</sequence>
<feature type="region of interest" description="Disordered" evidence="11">
    <location>
        <begin position="1385"/>
        <end position="1438"/>
    </location>
</feature>
<dbReference type="GO" id="GO:1990180">
    <property type="term" value="P:mitochondrial tRNA 3'-end processing"/>
    <property type="evidence" value="ECO:0007669"/>
    <property type="project" value="TreeGrafter"/>
</dbReference>
<feature type="region of interest" description="Disordered" evidence="11">
    <location>
        <begin position="992"/>
        <end position="1037"/>
    </location>
</feature>
<organism evidence="12 13">
    <name type="scientific">Leptomonas seymouri</name>
    <dbReference type="NCBI Taxonomy" id="5684"/>
    <lineage>
        <taxon>Eukaryota</taxon>
        <taxon>Discoba</taxon>
        <taxon>Euglenozoa</taxon>
        <taxon>Kinetoplastea</taxon>
        <taxon>Metakinetoplastina</taxon>
        <taxon>Trypanosomatida</taxon>
        <taxon>Trypanosomatidae</taxon>
        <taxon>Leishmaniinae</taxon>
        <taxon>Leptomonas</taxon>
    </lineage>
</organism>
<feature type="compositionally biased region" description="Low complexity" evidence="11">
    <location>
        <begin position="87"/>
        <end position="102"/>
    </location>
</feature>
<dbReference type="InterPro" id="IPR036866">
    <property type="entry name" value="RibonucZ/Hydroxyglut_hydro"/>
</dbReference>
<dbReference type="EMBL" id="LJSK01000333">
    <property type="protein sequence ID" value="KPI83720.1"/>
    <property type="molecule type" value="Genomic_DNA"/>
</dbReference>
<keyword evidence="9" id="KW-0378">Hydrolase</keyword>
<evidence type="ECO:0000256" key="11">
    <source>
        <dbReference type="SAM" id="MobiDB-lite"/>
    </source>
</evidence>
<feature type="region of interest" description="Disordered" evidence="11">
    <location>
        <begin position="677"/>
        <end position="703"/>
    </location>
</feature>
<keyword evidence="10" id="KW-0862">Zinc</keyword>
<feature type="compositionally biased region" description="Basic and acidic residues" evidence="11">
    <location>
        <begin position="1703"/>
        <end position="1714"/>
    </location>
</feature>
<comment type="caution">
    <text evidence="12">The sequence shown here is derived from an EMBL/GenBank/DDBJ whole genome shotgun (WGS) entry which is preliminary data.</text>
</comment>
<feature type="compositionally biased region" description="Basic and acidic residues" evidence="11">
    <location>
        <begin position="1406"/>
        <end position="1435"/>
    </location>
</feature>
<comment type="similarity">
    <text evidence="3">Belongs to the RNase Z family.</text>
</comment>
<feature type="compositionally biased region" description="Polar residues" evidence="11">
    <location>
        <begin position="109"/>
        <end position="123"/>
    </location>
</feature>
<evidence type="ECO:0000256" key="2">
    <source>
        <dbReference type="ARBA" id="ARBA00001947"/>
    </source>
</evidence>
<dbReference type="VEuPathDB" id="TriTrypDB:Lsey_0333_0050"/>
<evidence type="ECO:0000256" key="6">
    <source>
        <dbReference type="ARBA" id="ARBA00022722"/>
    </source>
</evidence>
<dbReference type="GO" id="GO:0042781">
    <property type="term" value="F:3'-tRNA processing endoribonuclease activity"/>
    <property type="evidence" value="ECO:0007669"/>
    <property type="project" value="UniProtKB-EC"/>
</dbReference>
<dbReference type="OrthoDB" id="527344at2759"/>
<comment type="catalytic activity">
    <reaction evidence="1">
        <text>Endonucleolytic cleavage of RNA, removing extra 3' nucleotides from tRNA precursor, generating 3' termini of tRNAs. A 3'-hydroxy group is left at the tRNA terminus and a 5'-phosphoryl group is left at the trailer molecule.</text>
        <dbReference type="EC" id="3.1.26.11"/>
    </reaction>
</comment>
<keyword evidence="5" id="KW-0819">tRNA processing</keyword>
<feature type="compositionally biased region" description="Gly residues" evidence="11">
    <location>
        <begin position="1822"/>
        <end position="1832"/>
    </location>
</feature>
<keyword evidence="13" id="KW-1185">Reference proteome</keyword>
<feature type="region of interest" description="Disordered" evidence="11">
    <location>
        <begin position="1703"/>
        <end position="1756"/>
    </location>
</feature>
<evidence type="ECO:0000256" key="10">
    <source>
        <dbReference type="ARBA" id="ARBA00022833"/>
    </source>
</evidence>
<evidence type="ECO:0000313" key="13">
    <source>
        <dbReference type="Proteomes" id="UP000038009"/>
    </source>
</evidence>
<keyword evidence="7" id="KW-0479">Metal-binding</keyword>
<evidence type="ECO:0000256" key="8">
    <source>
        <dbReference type="ARBA" id="ARBA00022759"/>
    </source>
</evidence>
<evidence type="ECO:0000313" key="12">
    <source>
        <dbReference type="EMBL" id="KPI83720.1"/>
    </source>
</evidence>
<feature type="region of interest" description="Disordered" evidence="11">
    <location>
        <begin position="540"/>
        <end position="566"/>
    </location>
</feature>
<feature type="region of interest" description="Disordered" evidence="11">
    <location>
        <begin position="74"/>
        <end position="131"/>
    </location>
</feature>
<feature type="region of interest" description="Disordered" evidence="11">
    <location>
        <begin position="1113"/>
        <end position="1135"/>
    </location>
</feature>
<keyword evidence="8" id="KW-0255">Endonuclease</keyword>
<feature type="compositionally biased region" description="Polar residues" evidence="11">
    <location>
        <begin position="554"/>
        <end position="566"/>
    </location>
</feature>
<dbReference type="Gene3D" id="3.60.15.10">
    <property type="entry name" value="Ribonuclease Z/Hydroxyacylglutathione hydrolase-like"/>
    <property type="match status" value="2"/>
</dbReference>
<name>A0A0N1PCD8_LEPSE</name>
<dbReference type="SUPFAM" id="SSF56281">
    <property type="entry name" value="Metallo-hydrolase/oxidoreductase"/>
    <property type="match status" value="1"/>
</dbReference>
<feature type="region of interest" description="Disordered" evidence="11">
    <location>
        <begin position="956"/>
        <end position="980"/>
    </location>
</feature>
<dbReference type="GO" id="GO:0005739">
    <property type="term" value="C:mitochondrion"/>
    <property type="evidence" value="ECO:0007669"/>
    <property type="project" value="TreeGrafter"/>
</dbReference>
<dbReference type="PANTHER" id="PTHR12553">
    <property type="entry name" value="ZINC PHOSPHODIESTERASE ELAC PROTEIN 2"/>
    <property type="match status" value="1"/>
</dbReference>
<protein>
    <recommendedName>
        <fullName evidence="4">ribonuclease Z</fullName>
        <ecNumber evidence="4">3.1.26.11</ecNumber>
    </recommendedName>
</protein>
<evidence type="ECO:0000256" key="9">
    <source>
        <dbReference type="ARBA" id="ARBA00022801"/>
    </source>
</evidence>
<gene>
    <name evidence="12" type="ORF">ABL78_7240</name>
</gene>
<evidence type="ECO:0000256" key="7">
    <source>
        <dbReference type="ARBA" id="ARBA00022723"/>
    </source>
</evidence>
<evidence type="ECO:0000256" key="5">
    <source>
        <dbReference type="ARBA" id="ARBA00022694"/>
    </source>
</evidence>
<dbReference type="GO" id="GO:0046872">
    <property type="term" value="F:metal ion binding"/>
    <property type="evidence" value="ECO:0007669"/>
    <property type="project" value="UniProtKB-KW"/>
</dbReference>
<proteinExistence type="inferred from homology"/>
<evidence type="ECO:0000256" key="1">
    <source>
        <dbReference type="ARBA" id="ARBA00000402"/>
    </source>
</evidence>
<feature type="compositionally biased region" description="Basic and acidic residues" evidence="11">
    <location>
        <begin position="1835"/>
        <end position="1846"/>
    </location>
</feature>
<dbReference type="OMA" id="NAYIFAD"/>
<feature type="region of interest" description="Disordered" evidence="11">
    <location>
        <begin position="1803"/>
        <end position="1846"/>
    </location>
</feature>
<feature type="compositionally biased region" description="Basic and acidic residues" evidence="11">
    <location>
        <begin position="1002"/>
        <end position="1017"/>
    </location>
</feature>
<comment type="cofactor">
    <cofactor evidence="2">
        <name>Zn(2+)</name>
        <dbReference type="ChEBI" id="CHEBI:29105"/>
    </cofactor>
</comment>
<dbReference type="InterPro" id="IPR047151">
    <property type="entry name" value="RNZ2-like"/>
</dbReference>
<feature type="region of interest" description="Disordered" evidence="11">
    <location>
        <begin position="1483"/>
        <end position="1510"/>
    </location>
</feature>
<evidence type="ECO:0000256" key="4">
    <source>
        <dbReference type="ARBA" id="ARBA00012477"/>
    </source>
</evidence>
<evidence type="ECO:0000256" key="3">
    <source>
        <dbReference type="ARBA" id="ARBA00007823"/>
    </source>
</evidence>
<feature type="compositionally biased region" description="Low complexity" evidence="11">
    <location>
        <begin position="1735"/>
        <end position="1756"/>
    </location>
</feature>
<dbReference type="PANTHER" id="PTHR12553:SF49">
    <property type="entry name" value="ZINC PHOSPHODIESTERASE ELAC PROTEIN 2"/>
    <property type="match status" value="1"/>
</dbReference>
<keyword evidence="6" id="KW-0540">Nuclease</keyword>
<dbReference type="EC" id="3.1.26.11" evidence="4"/>
<reference evidence="12 13" key="1">
    <citation type="journal article" date="2015" name="PLoS Pathog.">
        <title>Leptomonas seymouri: Adaptations to the Dixenous Life Cycle Analyzed by Genome Sequencing, Transcriptome Profiling and Co-infection with Leishmania donovani.</title>
        <authorList>
            <person name="Kraeva N."/>
            <person name="Butenko A."/>
            <person name="Hlavacova J."/>
            <person name="Kostygov A."/>
            <person name="Myskova J."/>
            <person name="Grybchuk D."/>
            <person name="Lestinova T."/>
            <person name="Votypka J."/>
            <person name="Volf P."/>
            <person name="Opperdoes F."/>
            <person name="Flegontov P."/>
            <person name="Lukes J."/>
            <person name="Yurchenko V."/>
        </authorList>
    </citation>
    <scope>NUCLEOTIDE SEQUENCE [LARGE SCALE GENOMIC DNA]</scope>
    <source>
        <strain evidence="12 13">ATCC 30220</strain>
    </source>
</reference>
<accession>A0A0N1PCD8</accession>
<dbReference type="Proteomes" id="UP000038009">
    <property type="component" value="Unassembled WGS sequence"/>
</dbReference>